<evidence type="ECO:0000256" key="5">
    <source>
        <dbReference type="ARBA" id="ARBA00022927"/>
    </source>
</evidence>
<comment type="function">
    <text evidence="9">Part of the twin-arginine translocation (Tat) system that transports large folded proteins containing a characteristic twin-arginine motif in their signal peptide across membranes. Together with TatC, TatB is part of a receptor directly interacting with Tat signal peptides. TatB may form an oligomeric binding site that transiently accommodates folded Tat precursor proteins before their translocation.</text>
</comment>
<dbReference type="GO" id="GO:0008320">
    <property type="term" value="F:protein transmembrane transporter activity"/>
    <property type="evidence" value="ECO:0007669"/>
    <property type="project" value="UniProtKB-UniRule"/>
</dbReference>
<dbReference type="Gene3D" id="1.20.5.3310">
    <property type="match status" value="1"/>
</dbReference>
<evidence type="ECO:0000256" key="3">
    <source>
        <dbReference type="ARBA" id="ARBA00022475"/>
    </source>
</evidence>
<reference evidence="11 12" key="1">
    <citation type="submission" date="2016-09" db="EMBL/GenBank/DDBJ databases">
        <title>Acidihalobacter prosperus V6 (DSM14174).</title>
        <authorList>
            <person name="Khaleque H.N."/>
            <person name="Ramsay J.P."/>
            <person name="Murphy R.J.T."/>
            <person name="Kaksonen A.H."/>
            <person name="Boxall N.J."/>
            <person name="Watkin E.L.J."/>
        </authorList>
    </citation>
    <scope>NUCLEOTIDE SEQUENCE [LARGE SCALE GENOMIC DNA]</scope>
    <source>
        <strain evidence="11 12">V6</strain>
    </source>
</reference>
<keyword evidence="3 9" id="KW-1003">Cell membrane</keyword>
<keyword evidence="4 9" id="KW-0812">Transmembrane</keyword>
<dbReference type="KEGG" id="aaeo:BJI67_14895"/>
<evidence type="ECO:0000256" key="7">
    <source>
        <dbReference type="ARBA" id="ARBA00023010"/>
    </source>
</evidence>
<comment type="subcellular location">
    <subcellularLocation>
        <location evidence="9">Cell membrane</location>
        <topology evidence="9">Single-pass membrane protein</topology>
    </subcellularLocation>
    <subcellularLocation>
        <location evidence="1">Membrane</location>
        <topology evidence="1">Single-pass membrane protein</topology>
    </subcellularLocation>
</comment>
<keyword evidence="2 9" id="KW-0813">Transport</keyword>
<dbReference type="AlphaFoldDB" id="A0A1D8KB45"/>
<keyword evidence="8 9" id="KW-0472">Membrane</keyword>
<protein>
    <recommendedName>
        <fullName evidence="9">Sec-independent protein translocase protein TatB</fullName>
    </recommendedName>
</protein>
<evidence type="ECO:0000256" key="1">
    <source>
        <dbReference type="ARBA" id="ARBA00004167"/>
    </source>
</evidence>
<dbReference type="Pfam" id="PF02416">
    <property type="entry name" value="TatA_B_E"/>
    <property type="match status" value="1"/>
</dbReference>
<dbReference type="InterPro" id="IPR018448">
    <property type="entry name" value="TatB"/>
</dbReference>
<proteinExistence type="inferred from homology"/>
<dbReference type="PANTHER" id="PTHR33162:SF1">
    <property type="entry name" value="SEC-INDEPENDENT PROTEIN TRANSLOCASE PROTEIN TATA, CHLOROPLASTIC"/>
    <property type="match status" value="1"/>
</dbReference>
<keyword evidence="5 9" id="KW-0653">Protein transport</keyword>
<dbReference type="PRINTS" id="PR01506">
    <property type="entry name" value="TATBPROTEIN"/>
</dbReference>
<dbReference type="Proteomes" id="UP000095342">
    <property type="component" value="Chromosome"/>
</dbReference>
<evidence type="ECO:0000313" key="11">
    <source>
        <dbReference type="EMBL" id="AOV18175.1"/>
    </source>
</evidence>
<evidence type="ECO:0000256" key="6">
    <source>
        <dbReference type="ARBA" id="ARBA00022989"/>
    </source>
</evidence>
<evidence type="ECO:0000256" key="4">
    <source>
        <dbReference type="ARBA" id="ARBA00022692"/>
    </source>
</evidence>
<dbReference type="GO" id="GO:0043953">
    <property type="term" value="P:protein transport by the Tat complex"/>
    <property type="evidence" value="ECO:0007669"/>
    <property type="project" value="UniProtKB-UniRule"/>
</dbReference>
<sequence>MFDSGFSELLLIMVVALVVVGPERLPGLVRKVGYWVGRFRRYANTVRAEIERELNADELRGMLTRQEDEIRELRDMLRDTRDQMRTNADQIADEVRGVGGQSSEDAAHPPQAEAGEVPVVTHDETAQGHAGDEQVKPAEPDPAASHETAPEPAKPQTDATHDRKPE</sequence>
<dbReference type="GO" id="GO:0033281">
    <property type="term" value="C:TAT protein transport complex"/>
    <property type="evidence" value="ECO:0007669"/>
    <property type="project" value="UniProtKB-UniRule"/>
</dbReference>
<keyword evidence="7 9" id="KW-0811">Translocation</keyword>
<evidence type="ECO:0000256" key="10">
    <source>
        <dbReference type="SAM" id="MobiDB-lite"/>
    </source>
</evidence>
<comment type="subunit">
    <text evidence="9">The Tat system comprises two distinct complexes: a TatABC complex, containing multiple copies of TatA, TatB and TatC subunits, and a separate TatA complex, containing only TatA subunits. Substrates initially bind to the TatABC complex, which probably triggers association of the separate TatA complex to form the active translocon.</text>
</comment>
<evidence type="ECO:0000256" key="9">
    <source>
        <dbReference type="HAMAP-Rule" id="MF_00237"/>
    </source>
</evidence>
<accession>A0A1D8KB45</accession>
<feature type="compositionally biased region" description="Basic and acidic residues" evidence="10">
    <location>
        <begin position="121"/>
        <end position="139"/>
    </location>
</feature>
<organism evidence="11 12">
    <name type="scientific">Acidihalobacter aeolianus</name>
    <dbReference type="NCBI Taxonomy" id="2792603"/>
    <lineage>
        <taxon>Bacteria</taxon>
        <taxon>Pseudomonadati</taxon>
        <taxon>Pseudomonadota</taxon>
        <taxon>Gammaproteobacteria</taxon>
        <taxon>Chromatiales</taxon>
        <taxon>Ectothiorhodospiraceae</taxon>
        <taxon>Acidihalobacter</taxon>
    </lineage>
</organism>
<evidence type="ECO:0000256" key="8">
    <source>
        <dbReference type="ARBA" id="ARBA00023136"/>
    </source>
</evidence>
<comment type="similarity">
    <text evidence="9">Belongs to the TatB family.</text>
</comment>
<keyword evidence="12" id="KW-1185">Reference proteome</keyword>
<gene>
    <name evidence="9" type="primary">tatB</name>
    <name evidence="11" type="ORF">BJI67_14895</name>
</gene>
<dbReference type="RefSeq" id="WP_070073705.1">
    <property type="nucleotide sequence ID" value="NZ_CP017448.1"/>
</dbReference>
<keyword evidence="6 9" id="KW-1133">Transmembrane helix</keyword>
<dbReference type="EMBL" id="CP017448">
    <property type="protein sequence ID" value="AOV18175.1"/>
    <property type="molecule type" value="Genomic_DNA"/>
</dbReference>
<dbReference type="HAMAP" id="MF_00237">
    <property type="entry name" value="TatB"/>
    <property type="match status" value="1"/>
</dbReference>
<evidence type="ECO:0000313" key="12">
    <source>
        <dbReference type="Proteomes" id="UP000095342"/>
    </source>
</evidence>
<name>A0A1D8KB45_9GAMM</name>
<feature type="region of interest" description="Disordered" evidence="10">
    <location>
        <begin position="81"/>
        <end position="166"/>
    </location>
</feature>
<dbReference type="InterPro" id="IPR003369">
    <property type="entry name" value="TatA/B/E"/>
</dbReference>
<evidence type="ECO:0000256" key="2">
    <source>
        <dbReference type="ARBA" id="ARBA00022448"/>
    </source>
</evidence>
<dbReference type="PANTHER" id="PTHR33162">
    <property type="entry name" value="SEC-INDEPENDENT PROTEIN TRANSLOCASE PROTEIN TATA, CHLOROPLASTIC"/>
    <property type="match status" value="1"/>
</dbReference>
<dbReference type="NCBIfam" id="TIGR01410">
    <property type="entry name" value="tatB"/>
    <property type="match status" value="1"/>
</dbReference>